<name>A0AAN8XLU8_HALRR</name>
<dbReference type="GO" id="GO:0019905">
    <property type="term" value="F:syntaxin binding"/>
    <property type="evidence" value="ECO:0007669"/>
    <property type="project" value="TreeGrafter"/>
</dbReference>
<dbReference type="PANTHER" id="PTHR10241:SF25">
    <property type="entry name" value="TOMOSYN, ISOFORM C"/>
    <property type="match status" value="1"/>
</dbReference>
<accession>A0AAN8XLU8</accession>
<comment type="caution">
    <text evidence="2">The sequence shown here is derived from an EMBL/GenBank/DDBJ whole genome shotgun (WGS) entry which is preliminary data.</text>
</comment>
<dbReference type="Proteomes" id="UP001381693">
    <property type="component" value="Unassembled WGS sequence"/>
</dbReference>
<dbReference type="GO" id="GO:0045159">
    <property type="term" value="F:myosin II binding"/>
    <property type="evidence" value="ECO:0007669"/>
    <property type="project" value="TreeGrafter"/>
</dbReference>
<dbReference type="EMBL" id="JAXCGZ010002357">
    <property type="protein sequence ID" value="KAK7084003.1"/>
    <property type="molecule type" value="Genomic_DNA"/>
</dbReference>
<dbReference type="GO" id="GO:0005886">
    <property type="term" value="C:plasma membrane"/>
    <property type="evidence" value="ECO:0007669"/>
    <property type="project" value="TreeGrafter"/>
</dbReference>
<dbReference type="GO" id="GO:0006893">
    <property type="term" value="P:Golgi to plasma membrane transport"/>
    <property type="evidence" value="ECO:0007669"/>
    <property type="project" value="TreeGrafter"/>
</dbReference>
<reference evidence="2 3" key="1">
    <citation type="submission" date="2023-11" db="EMBL/GenBank/DDBJ databases">
        <title>Halocaridina rubra genome assembly.</title>
        <authorList>
            <person name="Smith C."/>
        </authorList>
    </citation>
    <scope>NUCLEOTIDE SEQUENCE [LARGE SCALE GENOMIC DNA]</scope>
    <source>
        <strain evidence="2">EP-1</strain>
        <tissue evidence="2">Whole</tissue>
    </source>
</reference>
<organism evidence="2 3">
    <name type="scientific">Halocaridina rubra</name>
    <name type="common">Hawaiian red shrimp</name>
    <dbReference type="NCBI Taxonomy" id="373956"/>
    <lineage>
        <taxon>Eukaryota</taxon>
        <taxon>Metazoa</taxon>
        <taxon>Ecdysozoa</taxon>
        <taxon>Arthropoda</taxon>
        <taxon>Crustacea</taxon>
        <taxon>Multicrustacea</taxon>
        <taxon>Malacostraca</taxon>
        <taxon>Eumalacostraca</taxon>
        <taxon>Eucarida</taxon>
        <taxon>Decapoda</taxon>
        <taxon>Pleocyemata</taxon>
        <taxon>Caridea</taxon>
        <taxon>Atyoidea</taxon>
        <taxon>Atyidae</taxon>
        <taxon>Halocaridina</taxon>
    </lineage>
</organism>
<protein>
    <submittedName>
        <fullName evidence="2">Syntaxin-binding protein 5</fullName>
    </submittedName>
</protein>
<feature type="compositionally biased region" description="Basic and acidic residues" evidence="1">
    <location>
        <begin position="95"/>
        <end position="107"/>
    </location>
</feature>
<feature type="region of interest" description="Disordered" evidence="1">
    <location>
        <begin position="80"/>
        <end position="113"/>
    </location>
</feature>
<feature type="non-terminal residue" evidence="2">
    <location>
        <position position="1"/>
    </location>
</feature>
<evidence type="ECO:0000256" key="1">
    <source>
        <dbReference type="SAM" id="MobiDB-lite"/>
    </source>
</evidence>
<keyword evidence="3" id="KW-1185">Reference proteome</keyword>
<dbReference type="AlphaFoldDB" id="A0AAN8XLU8"/>
<gene>
    <name evidence="2" type="primary">STXBP5_1</name>
    <name evidence="2" type="ORF">SK128_000327</name>
</gene>
<dbReference type="GO" id="GO:0006887">
    <property type="term" value="P:exocytosis"/>
    <property type="evidence" value="ECO:0007669"/>
    <property type="project" value="TreeGrafter"/>
</dbReference>
<dbReference type="GO" id="GO:0031201">
    <property type="term" value="C:SNARE complex"/>
    <property type="evidence" value="ECO:0007669"/>
    <property type="project" value="TreeGrafter"/>
</dbReference>
<dbReference type="GO" id="GO:0005096">
    <property type="term" value="F:GTPase activator activity"/>
    <property type="evidence" value="ECO:0007669"/>
    <property type="project" value="TreeGrafter"/>
</dbReference>
<dbReference type="PANTHER" id="PTHR10241">
    <property type="entry name" value="LETHAL 2 GIANT LARVAE PROTEIN"/>
    <property type="match status" value="1"/>
</dbReference>
<feature type="non-terminal residue" evidence="2">
    <location>
        <position position="113"/>
    </location>
</feature>
<evidence type="ECO:0000313" key="2">
    <source>
        <dbReference type="EMBL" id="KAK7084003.1"/>
    </source>
</evidence>
<sequence>ASLDYFVPIRVRGGSQKKSPGYQADLVCLTPWVEGEPPGSISALSINSSYGLLSYGNESGLVIVDYIAKASLLNMGTPELYGSADPYQRVPRSPKRTDSCKEEERSKSPSSDQ</sequence>
<proteinExistence type="predicted"/>
<evidence type="ECO:0000313" key="3">
    <source>
        <dbReference type="Proteomes" id="UP001381693"/>
    </source>
</evidence>